<dbReference type="AlphaFoldDB" id="A0A0K2UWU3"/>
<proteinExistence type="predicted"/>
<name>A0A0K2UWU3_LEPSM</name>
<feature type="repeat" description="WD" evidence="5">
    <location>
        <begin position="265"/>
        <end position="306"/>
    </location>
</feature>
<dbReference type="InterPro" id="IPR036322">
    <property type="entry name" value="WD40_repeat_dom_sf"/>
</dbReference>
<dbReference type="EMBL" id="HACA01024820">
    <property type="protein sequence ID" value="CDW42181.1"/>
    <property type="molecule type" value="Transcribed_RNA"/>
</dbReference>
<dbReference type="InterPro" id="IPR019775">
    <property type="entry name" value="WD40_repeat_CS"/>
</dbReference>
<dbReference type="OrthoDB" id="189968at2759"/>
<dbReference type="RefSeq" id="XP_040568364.1">
    <property type="nucleotide sequence ID" value="XM_040712430.2"/>
</dbReference>
<dbReference type="PROSITE" id="PS50082">
    <property type="entry name" value="WD_REPEATS_2"/>
    <property type="match status" value="4"/>
</dbReference>
<evidence type="ECO:0000256" key="6">
    <source>
        <dbReference type="SAM" id="MobiDB-lite"/>
    </source>
</evidence>
<keyword evidence="2 5" id="KW-0853">WD repeat</keyword>
<feature type="compositionally biased region" description="Acidic residues" evidence="6">
    <location>
        <begin position="32"/>
        <end position="42"/>
    </location>
</feature>
<dbReference type="PANTHER" id="PTHR19865">
    <property type="entry name" value="U3 SMALL NUCLEOLAR RNA INTERACTING PROTEIN 2"/>
    <property type="match status" value="1"/>
</dbReference>
<evidence type="ECO:0000256" key="4">
    <source>
        <dbReference type="ARBA" id="ARBA00023242"/>
    </source>
</evidence>
<dbReference type="GeneID" id="121117904"/>
<feature type="repeat" description="WD" evidence="5">
    <location>
        <begin position="223"/>
        <end position="264"/>
    </location>
</feature>
<dbReference type="PRINTS" id="PR00320">
    <property type="entry name" value="GPROTEINBRPT"/>
</dbReference>
<evidence type="ECO:0000313" key="7">
    <source>
        <dbReference type="EMBL" id="CDW42181.1"/>
    </source>
</evidence>
<dbReference type="Pfam" id="PF00400">
    <property type="entry name" value="WD40"/>
    <property type="match status" value="4"/>
</dbReference>
<feature type="region of interest" description="Disordered" evidence="6">
    <location>
        <begin position="454"/>
        <end position="474"/>
    </location>
</feature>
<feature type="compositionally biased region" description="Basic and acidic residues" evidence="6">
    <location>
        <begin position="43"/>
        <end position="53"/>
    </location>
</feature>
<dbReference type="CDD" id="cd00200">
    <property type="entry name" value="WD40"/>
    <property type="match status" value="1"/>
</dbReference>
<accession>A0A0K2UWU3</accession>
<dbReference type="InterPro" id="IPR020472">
    <property type="entry name" value="WD40_PAC1"/>
</dbReference>
<dbReference type="SUPFAM" id="SSF50978">
    <property type="entry name" value="WD40 repeat-like"/>
    <property type="match status" value="1"/>
</dbReference>
<evidence type="ECO:0000256" key="3">
    <source>
        <dbReference type="ARBA" id="ARBA00022737"/>
    </source>
</evidence>
<feature type="compositionally biased region" description="Basic residues" evidence="6">
    <location>
        <begin position="7"/>
        <end position="18"/>
    </location>
</feature>
<dbReference type="FunFam" id="2.130.10.10:FF:000509">
    <property type="entry name" value="U3 small nucleolar RNA-interacting protein"/>
    <property type="match status" value="1"/>
</dbReference>
<feature type="repeat" description="WD" evidence="5">
    <location>
        <begin position="356"/>
        <end position="387"/>
    </location>
</feature>
<feature type="region of interest" description="Disordered" evidence="6">
    <location>
        <begin position="1"/>
        <end position="64"/>
    </location>
</feature>
<evidence type="ECO:0000256" key="5">
    <source>
        <dbReference type="PROSITE-ProRule" id="PRU00221"/>
    </source>
</evidence>
<keyword evidence="4" id="KW-0539">Nucleus</keyword>
<dbReference type="InterPro" id="IPR015943">
    <property type="entry name" value="WD40/YVTN_repeat-like_dom_sf"/>
</dbReference>
<keyword evidence="3" id="KW-0677">Repeat</keyword>
<dbReference type="InterPro" id="IPR001680">
    <property type="entry name" value="WD40_rpt"/>
</dbReference>
<protein>
    <submittedName>
        <fullName evidence="7">U3 small nucleolar RNAinteracting protein 2like [Megachile rotundata]</fullName>
    </submittedName>
</protein>
<dbReference type="SMART" id="SM00320">
    <property type="entry name" value="WD40"/>
    <property type="match status" value="7"/>
</dbReference>
<feature type="repeat" description="WD" evidence="5">
    <location>
        <begin position="181"/>
        <end position="222"/>
    </location>
</feature>
<evidence type="ECO:0000256" key="1">
    <source>
        <dbReference type="ARBA" id="ARBA00004123"/>
    </source>
</evidence>
<dbReference type="GO" id="GO:0034511">
    <property type="term" value="F:U3 snoRNA binding"/>
    <property type="evidence" value="ECO:0007669"/>
    <property type="project" value="InterPro"/>
</dbReference>
<dbReference type="InterPro" id="IPR039241">
    <property type="entry name" value="Rrp9-like"/>
</dbReference>
<dbReference type="PROSITE" id="PS50294">
    <property type="entry name" value="WD_REPEATS_REGION"/>
    <property type="match status" value="3"/>
</dbReference>
<feature type="compositionally biased region" description="Basic and acidic residues" evidence="6">
    <location>
        <begin position="464"/>
        <end position="474"/>
    </location>
</feature>
<comment type="subcellular location">
    <subcellularLocation>
        <location evidence="1">Nucleus</location>
    </subcellularLocation>
</comment>
<dbReference type="PROSITE" id="PS00678">
    <property type="entry name" value="WD_REPEATS_1"/>
    <property type="match status" value="1"/>
</dbReference>
<reference evidence="7" key="1">
    <citation type="submission" date="2014-05" db="EMBL/GenBank/DDBJ databases">
        <authorList>
            <person name="Chronopoulou M."/>
        </authorList>
    </citation>
    <scope>NUCLEOTIDE SEQUENCE</scope>
    <source>
        <tissue evidence="7">Whole organism</tissue>
    </source>
</reference>
<dbReference type="GO" id="GO:0032040">
    <property type="term" value="C:small-subunit processome"/>
    <property type="evidence" value="ECO:0007669"/>
    <property type="project" value="TreeGrafter"/>
</dbReference>
<sequence length="474" mass="53729">MTFFMKKGSRPGAKKRKLNGAPESGKKKGFEENEEILSDDSDVMGHDSDIESHTDEDDEETSDQKRIRLAKMYLEEIEREEKERGVEDEIRDSVNERLMTDALEEKGKLFRAVASSLRPIFPSESRKLKDKLHNGSITSIACSNDHIYTASKNGGLIQWRLKDLSKIKKIVPGRKKDLKTHVGHCGTIHALAVSTDGKYLASGGEHDNIHIWDGNTMEHLHTFKGHRDMISGLVFRVNSHTLFSCSFDRSVKVWNLDEMTYIESLFGHQDKITGIDAGRRERAVTSGGRDGSIRVWKIVEESQLVFNRPSSSTDSVKLINEEHFVTCGEDGHISLWGVMRKKPLFTYQKAHGLDSINQQPMWISSIATLPQSDLIASGSRDGFIRLWRCTANFRGLKEIQAIPVTGFVNALQFSPDGKTLLAGIGQEHRLGRWWRIKEARNSILVLPLNFNEEEEEEEDINEENNVHDSEMRSV</sequence>
<dbReference type="KEGG" id="lsm:121117904"/>
<dbReference type="Gene3D" id="2.130.10.10">
    <property type="entry name" value="YVTN repeat-like/Quinoprotein amine dehydrogenase"/>
    <property type="match status" value="1"/>
</dbReference>
<evidence type="ECO:0000256" key="2">
    <source>
        <dbReference type="ARBA" id="ARBA00022574"/>
    </source>
</evidence>
<dbReference type="PANTHER" id="PTHR19865:SF0">
    <property type="entry name" value="U3 SMALL NUCLEOLAR RNA-INTERACTING PROTEIN 2"/>
    <property type="match status" value="1"/>
</dbReference>
<organism evidence="7">
    <name type="scientific">Lepeophtheirus salmonis</name>
    <name type="common">Salmon louse</name>
    <name type="synonym">Caligus salmonis</name>
    <dbReference type="NCBI Taxonomy" id="72036"/>
    <lineage>
        <taxon>Eukaryota</taxon>
        <taxon>Metazoa</taxon>
        <taxon>Ecdysozoa</taxon>
        <taxon>Arthropoda</taxon>
        <taxon>Crustacea</taxon>
        <taxon>Multicrustacea</taxon>
        <taxon>Hexanauplia</taxon>
        <taxon>Copepoda</taxon>
        <taxon>Siphonostomatoida</taxon>
        <taxon>Caligidae</taxon>
        <taxon>Lepeophtheirus</taxon>
    </lineage>
</organism>